<comment type="caution">
    <text evidence="1">The sequence shown here is derived from an EMBL/GenBank/DDBJ whole genome shotgun (WGS) entry which is preliminary data.</text>
</comment>
<dbReference type="OrthoDB" id="4177946at2759"/>
<keyword evidence="2" id="KW-1185">Reference proteome</keyword>
<proteinExistence type="predicted"/>
<organism evidence="1 2">
    <name type="scientific">Penicillium steckii</name>
    <dbReference type="NCBI Taxonomy" id="303698"/>
    <lineage>
        <taxon>Eukaryota</taxon>
        <taxon>Fungi</taxon>
        <taxon>Dikarya</taxon>
        <taxon>Ascomycota</taxon>
        <taxon>Pezizomycotina</taxon>
        <taxon>Eurotiomycetes</taxon>
        <taxon>Eurotiomycetidae</taxon>
        <taxon>Eurotiales</taxon>
        <taxon>Aspergillaceae</taxon>
        <taxon>Penicillium</taxon>
    </lineage>
</organism>
<protein>
    <submittedName>
        <fullName evidence="1">Uncharacterized protein</fullName>
    </submittedName>
</protein>
<name>A0A1V6TPZ3_9EURO</name>
<accession>A0A1V6TPZ3</accession>
<dbReference type="AlphaFoldDB" id="A0A1V6TPZ3"/>
<sequence length="178" mass="20126">MAVYLSLPILDEAVRLVEADSTNESSVNAMANGIFDYYFSAVNNYMVAPKKDLQNGHADFVILHIKPVFPGCRGVHEHTIAKAKGSMESLKSILDQLENALEHANTPFQTSWAIVIHGALFNFYEYHRGMPEQERLLPFEPPAGSQHESRDSFHARNDSVEIDWMLRHMAQNDPSLTR</sequence>
<evidence type="ECO:0000313" key="1">
    <source>
        <dbReference type="EMBL" id="OQE28455.1"/>
    </source>
</evidence>
<reference evidence="2" key="1">
    <citation type="journal article" date="2017" name="Nat. Microbiol.">
        <title>Global analysis of biosynthetic gene clusters reveals vast potential of secondary metabolite production in Penicillium species.</title>
        <authorList>
            <person name="Nielsen J.C."/>
            <person name="Grijseels S."/>
            <person name="Prigent S."/>
            <person name="Ji B."/>
            <person name="Dainat J."/>
            <person name="Nielsen K.F."/>
            <person name="Frisvad J.C."/>
            <person name="Workman M."/>
            <person name="Nielsen J."/>
        </authorList>
    </citation>
    <scope>NUCLEOTIDE SEQUENCE [LARGE SCALE GENOMIC DNA]</scope>
    <source>
        <strain evidence="2">IBT 24891</strain>
    </source>
</reference>
<dbReference type="Proteomes" id="UP000191285">
    <property type="component" value="Unassembled WGS sequence"/>
</dbReference>
<evidence type="ECO:0000313" key="2">
    <source>
        <dbReference type="Proteomes" id="UP000191285"/>
    </source>
</evidence>
<gene>
    <name evidence="1" type="ORF">PENSTE_c003G08432</name>
</gene>
<dbReference type="EMBL" id="MLKD01000003">
    <property type="protein sequence ID" value="OQE28455.1"/>
    <property type="molecule type" value="Genomic_DNA"/>
</dbReference>